<proteinExistence type="predicted"/>
<dbReference type="Proteomes" id="UP001055879">
    <property type="component" value="Linkage Group LG11"/>
</dbReference>
<reference evidence="1 2" key="2">
    <citation type="journal article" date="2022" name="Mol. Ecol. Resour.">
        <title>The genomes of chicory, endive, great burdock and yacon provide insights into Asteraceae paleo-polyploidization history and plant inulin production.</title>
        <authorList>
            <person name="Fan W."/>
            <person name="Wang S."/>
            <person name="Wang H."/>
            <person name="Wang A."/>
            <person name="Jiang F."/>
            <person name="Liu H."/>
            <person name="Zhao H."/>
            <person name="Xu D."/>
            <person name="Zhang Y."/>
        </authorList>
    </citation>
    <scope>NUCLEOTIDE SEQUENCE [LARGE SCALE GENOMIC DNA]</scope>
    <source>
        <strain evidence="2">cv. Niubang</strain>
    </source>
</reference>
<keyword evidence="2" id="KW-1185">Reference proteome</keyword>
<dbReference type="EMBL" id="CM042057">
    <property type="protein sequence ID" value="KAI3692811.1"/>
    <property type="molecule type" value="Genomic_DNA"/>
</dbReference>
<comment type="caution">
    <text evidence="1">The sequence shown here is derived from an EMBL/GenBank/DDBJ whole genome shotgun (WGS) entry which is preliminary data.</text>
</comment>
<gene>
    <name evidence="1" type="ORF">L6452_32634</name>
</gene>
<accession>A0ACB8Z527</accession>
<evidence type="ECO:0000313" key="2">
    <source>
        <dbReference type="Proteomes" id="UP001055879"/>
    </source>
</evidence>
<sequence length="118" mass="12937">MFLDDQLPLLALLFSSKIWHNVSTADMQNTKRQKVSTMSSSGSDSIKNVPSKSNELCSPALAEDKTMTTPPDSMNADSYLLCNKVRVHTSIPTMVLPHGSVVLPISDNKWTIVSLESD</sequence>
<evidence type="ECO:0000313" key="1">
    <source>
        <dbReference type="EMBL" id="KAI3692811.1"/>
    </source>
</evidence>
<name>A0ACB8Z527_ARCLA</name>
<organism evidence="1 2">
    <name type="scientific">Arctium lappa</name>
    <name type="common">Greater burdock</name>
    <name type="synonym">Lappa major</name>
    <dbReference type="NCBI Taxonomy" id="4217"/>
    <lineage>
        <taxon>Eukaryota</taxon>
        <taxon>Viridiplantae</taxon>
        <taxon>Streptophyta</taxon>
        <taxon>Embryophyta</taxon>
        <taxon>Tracheophyta</taxon>
        <taxon>Spermatophyta</taxon>
        <taxon>Magnoliopsida</taxon>
        <taxon>eudicotyledons</taxon>
        <taxon>Gunneridae</taxon>
        <taxon>Pentapetalae</taxon>
        <taxon>asterids</taxon>
        <taxon>campanulids</taxon>
        <taxon>Asterales</taxon>
        <taxon>Asteraceae</taxon>
        <taxon>Carduoideae</taxon>
        <taxon>Cardueae</taxon>
        <taxon>Arctiinae</taxon>
        <taxon>Arctium</taxon>
    </lineage>
</organism>
<protein>
    <submittedName>
        <fullName evidence="1">Uncharacterized protein</fullName>
    </submittedName>
</protein>
<reference evidence="2" key="1">
    <citation type="journal article" date="2022" name="Mol. Ecol. Resour.">
        <title>The genomes of chicory, endive, great burdock and yacon provide insights into Asteraceae palaeo-polyploidization history and plant inulin production.</title>
        <authorList>
            <person name="Fan W."/>
            <person name="Wang S."/>
            <person name="Wang H."/>
            <person name="Wang A."/>
            <person name="Jiang F."/>
            <person name="Liu H."/>
            <person name="Zhao H."/>
            <person name="Xu D."/>
            <person name="Zhang Y."/>
        </authorList>
    </citation>
    <scope>NUCLEOTIDE SEQUENCE [LARGE SCALE GENOMIC DNA]</scope>
    <source>
        <strain evidence="2">cv. Niubang</strain>
    </source>
</reference>